<accession>A0AAV7B4Q5</accession>
<dbReference type="EMBL" id="WNYA01000006">
    <property type="protein sequence ID" value="KAG8567548.1"/>
    <property type="molecule type" value="Genomic_DNA"/>
</dbReference>
<proteinExistence type="predicted"/>
<evidence type="ECO:0000313" key="3">
    <source>
        <dbReference type="Proteomes" id="UP000824782"/>
    </source>
</evidence>
<feature type="transmembrane region" description="Helical" evidence="1">
    <location>
        <begin position="34"/>
        <end position="51"/>
    </location>
</feature>
<evidence type="ECO:0000256" key="1">
    <source>
        <dbReference type="SAM" id="Phobius"/>
    </source>
</evidence>
<name>A0AAV7B4Q5_ENGPU</name>
<dbReference type="AlphaFoldDB" id="A0AAV7B4Q5"/>
<keyword evidence="3" id="KW-1185">Reference proteome</keyword>
<dbReference type="Proteomes" id="UP000824782">
    <property type="component" value="Unassembled WGS sequence"/>
</dbReference>
<organism evidence="2 3">
    <name type="scientific">Engystomops pustulosus</name>
    <name type="common">Tungara frog</name>
    <name type="synonym">Physalaemus pustulosus</name>
    <dbReference type="NCBI Taxonomy" id="76066"/>
    <lineage>
        <taxon>Eukaryota</taxon>
        <taxon>Metazoa</taxon>
        <taxon>Chordata</taxon>
        <taxon>Craniata</taxon>
        <taxon>Vertebrata</taxon>
        <taxon>Euteleostomi</taxon>
        <taxon>Amphibia</taxon>
        <taxon>Batrachia</taxon>
        <taxon>Anura</taxon>
        <taxon>Neobatrachia</taxon>
        <taxon>Hyloidea</taxon>
        <taxon>Leptodactylidae</taxon>
        <taxon>Leiuperinae</taxon>
        <taxon>Engystomops</taxon>
    </lineage>
</organism>
<gene>
    <name evidence="2" type="ORF">GDO81_013673</name>
</gene>
<comment type="caution">
    <text evidence="2">The sequence shown here is derived from an EMBL/GenBank/DDBJ whole genome shotgun (WGS) entry which is preliminary data.</text>
</comment>
<reference evidence="2" key="1">
    <citation type="thesis" date="2020" institute="ProQuest LLC" country="789 East Eisenhower Parkway, Ann Arbor, MI, USA">
        <title>Comparative Genomics and Chromosome Evolution.</title>
        <authorList>
            <person name="Mudd A.B."/>
        </authorList>
    </citation>
    <scope>NUCLEOTIDE SEQUENCE</scope>
    <source>
        <strain evidence="2">237g6f4</strain>
        <tissue evidence="2">Blood</tissue>
    </source>
</reference>
<keyword evidence="1" id="KW-0812">Transmembrane</keyword>
<feature type="transmembrane region" description="Helical" evidence="1">
    <location>
        <begin position="63"/>
        <end position="81"/>
    </location>
</feature>
<keyword evidence="1" id="KW-0472">Membrane</keyword>
<evidence type="ECO:0000313" key="2">
    <source>
        <dbReference type="EMBL" id="KAG8567548.1"/>
    </source>
</evidence>
<sequence>MPTHTLHCGSRLYNPEEATSEVERVGHCISSTQYLVISFLLHCILLNFFLGYRYHSLTSVAPFLLRVTNAQSVIVYIILYLNRCQVEVHHDLKGGILQQSMLLSCTVYSTTFLCAYFK</sequence>
<feature type="transmembrane region" description="Helical" evidence="1">
    <location>
        <begin position="101"/>
        <end position="117"/>
    </location>
</feature>
<protein>
    <submittedName>
        <fullName evidence="2">Uncharacterized protein</fullName>
    </submittedName>
</protein>
<keyword evidence="1" id="KW-1133">Transmembrane helix</keyword>